<reference evidence="4 5" key="1">
    <citation type="journal article" date="2020" name="ISME J.">
        <title>Uncovering the hidden diversity of litter-decomposition mechanisms in mushroom-forming fungi.</title>
        <authorList>
            <person name="Floudas D."/>
            <person name="Bentzer J."/>
            <person name="Ahren D."/>
            <person name="Johansson T."/>
            <person name="Persson P."/>
            <person name="Tunlid A."/>
        </authorList>
    </citation>
    <scope>NUCLEOTIDE SEQUENCE [LARGE SCALE GENOMIC DNA]</scope>
    <source>
        <strain evidence="4 5">CBS 406.79</strain>
    </source>
</reference>
<dbReference type="AlphaFoldDB" id="A0A8H5HHL1"/>
<dbReference type="InterPro" id="IPR013087">
    <property type="entry name" value="Znf_C2H2_type"/>
</dbReference>
<accession>A0A8H5HHL1</accession>
<name>A0A8H5HHL1_9AGAR</name>
<keyword evidence="1" id="KW-0862">Zinc</keyword>
<dbReference type="GO" id="GO:0008270">
    <property type="term" value="F:zinc ion binding"/>
    <property type="evidence" value="ECO:0007669"/>
    <property type="project" value="UniProtKB-KW"/>
</dbReference>
<evidence type="ECO:0000256" key="2">
    <source>
        <dbReference type="SAM" id="MobiDB-lite"/>
    </source>
</evidence>
<feature type="compositionally biased region" description="Acidic residues" evidence="2">
    <location>
        <begin position="187"/>
        <end position="196"/>
    </location>
</feature>
<keyword evidence="1" id="KW-0863">Zinc-finger</keyword>
<keyword evidence="5" id="KW-1185">Reference proteome</keyword>
<dbReference type="EMBL" id="JAACJN010000047">
    <property type="protein sequence ID" value="KAF5383474.1"/>
    <property type="molecule type" value="Genomic_DNA"/>
</dbReference>
<evidence type="ECO:0000259" key="3">
    <source>
        <dbReference type="PROSITE" id="PS50157"/>
    </source>
</evidence>
<comment type="caution">
    <text evidence="4">The sequence shown here is derived from an EMBL/GenBank/DDBJ whole genome shotgun (WGS) entry which is preliminary data.</text>
</comment>
<feature type="region of interest" description="Disordered" evidence="2">
    <location>
        <begin position="1"/>
        <end position="221"/>
    </location>
</feature>
<dbReference type="Proteomes" id="UP000518752">
    <property type="component" value="Unassembled WGS sequence"/>
</dbReference>
<evidence type="ECO:0000313" key="5">
    <source>
        <dbReference type="Proteomes" id="UP000518752"/>
    </source>
</evidence>
<feature type="compositionally biased region" description="Basic and acidic residues" evidence="2">
    <location>
        <begin position="154"/>
        <end position="165"/>
    </location>
</feature>
<evidence type="ECO:0000256" key="1">
    <source>
        <dbReference type="PROSITE-ProRule" id="PRU00042"/>
    </source>
</evidence>
<evidence type="ECO:0000313" key="4">
    <source>
        <dbReference type="EMBL" id="KAF5383474.1"/>
    </source>
</evidence>
<gene>
    <name evidence="4" type="ORF">D9757_006118</name>
</gene>
<feature type="domain" description="C2H2-type" evidence="3">
    <location>
        <begin position="224"/>
        <end position="256"/>
    </location>
</feature>
<organism evidence="4 5">
    <name type="scientific">Collybiopsis confluens</name>
    <dbReference type="NCBI Taxonomy" id="2823264"/>
    <lineage>
        <taxon>Eukaryota</taxon>
        <taxon>Fungi</taxon>
        <taxon>Dikarya</taxon>
        <taxon>Basidiomycota</taxon>
        <taxon>Agaricomycotina</taxon>
        <taxon>Agaricomycetes</taxon>
        <taxon>Agaricomycetidae</taxon>
        <taxon>Agaricales</taxon>
        <taxon>Marasmiineae</taxon>
        <taxon>Omphalotaceae</taxon>
        <taxon>Collybiopsis</taxon>
    </lineage>
</organism>
<dbReference type="PROSITE" id="PS50157">
    <property type="entry name" value="ZINC_FINGER_C2H2_2"/>
    <property type="match status" value="1"/>
</dbReference>
<proteinExistence type="predicted"/>
<dbReference type="Gene3D" id="3.30.160.60">
    <property type="entry name" value="Classic Zinc Finger"/>
    <property type="match status" value="1"/>
</dbReference>
<dbReference type="OrthoDB" id="654211at2759"/>
<feature type="compositionally biased region" description="Polar residues" evidence="2">
    <location>
        <begin position="35"/>
        <end position="60"/>
    </location>
</feature>
<protein>
    <recommendedName>
        <fullName evidence="3">C2H2-type domain-containing protein</fullName>
    </recommendedName>
</protein>
<feature type="compositionally biased region" description="Polar residues" evidence="2">
    <location>
        <begin position="15"/>
        <end position="24"/>
    </location>
</feature>
<keyword evidence="1" id="KW-0479">Metal-binding</keyword>
<sequence>MVFPNPQLRRGQPGPSAQESYTASNEHRTPKQAAFPQNLTNTHTFDYPYSSSSRGNSDFNFPSMVYQDEDLGRRKGGGKQLFDNTDVGRYFVSSSSSSSPLSMGPGEDMSAKVKGKQRSHEDTDRSSIPMSDLRLGFQHQSVIGLRRSRSTQFSRDDSEYVDQHSRKFTTTQSSRTRTRSGKRSVDSEEEEDEESALDQSVEVLLPQAEPPAKASGKKRKVNRYSCPVPSCKETFTRRNDVRRHIRNAAVHRDSAEALALIGETVGAGTRCKYCHADLSRSDARMRHERASACGKRTTQKMKDQMVLMKA</sequence>